<keyword evidence="5" id="KW-1185">Reference proteome</keyword>
<dbReference type="InterPro" id="IPR013087">
    <property type="entry name" value="Znf_C2H2_type"/>
</dbReference>
<accession>A0A2T6ZKP6</accession>
<keyword evidence="1" id="KW-0863">Zinc-finger</keyword>
<dbReference type="OrthoDB" id="8922241at2759"/>
<evidence type="ECO:0000259" key="3">
    <source>
        <dbReference type="PROSITE" id="PS50157"/>
    </source>
</evidence>
<proteinExistence type="predicted"/>
<evidence type="ECO:0000256" key="1">
    <source>
        <dbReference type="PROSITE-ProRule" id="PRU00042"/>
    </source>
</evidence>
<keyword evidence="1" id="KW-0479">Metal-binding</keyword>
<evidence type="ECO:0000313" key="4">
    <source>
        <dbReference type="EMBL" id="PUU76067.1"/>
    </source>
</evidence>
<name>A0A2T6ZKP6_TUBBO</name>
<dbReference type="EMBL" id="NESQ01000204">
    <property type="protein sequence ID" value="PUU76067.1"/>
    <property type="molecule type" value="Genomic_DNA"/>
</dbReference>
<evidence type="ECO:0000256" key="2">
    <source>
        <dbReference type="SAM" id="MobiDB-lite"/>
    </source>
</evidence>
<gene>
    <name evidence="4" type="ORF">B9Z19DRAFT_1089034</name>
</gene>
<protein>
    <recommendedName>
        <fullName evidence="3">C2H2-type domain-containing protein</fullName>
    </recommendedName>
</protein>
<comment type="caution">
    <text evidence="4">The sequence shown here is derived from an EMBL/GenBank/DDBJ whole genome shotgun (WGS) entry which is preliminary data.</text>
</comment>
<dbReference type="PROSITE" id="PS50157">
    <property type="entry name" value="ZINC_FINGER_C2H2_2"/>
    <property type="match status" value="1"/>
</dbReference>
<sequence length="185" mass="20391">MALVASPDGLAAAAPSTTLFHCQSDPPAKDGVYTTHPTGGYFTHTPNHSQYPVRPKQQPASGLQEEEPYPDLNAGSLVSSLPPPLHQHMHHRGEGGAVADHPNPNPNVCSCGAAFGRRTDLERHQKTTKKHNGDQHGPACPVKGCRFTSKFTRDDNFRTHCKRKHGMSVDVVNTYIRWWRNRKTA</sequence>
<organism evidence="4 5">
    <name type="scientific">Tuber borchii</name>
    <name type="common">White truffle</name>
    <dbReference type="NCBI Taxonomy" id="42251"/>
    <lineage>
        <taxon>Eukaryota</taxon>
        <taxon>Fungi</taxon>
        <taxon>Dikarya</taxon>
        <taxon>Ascomycota</taxon>
        <taxon>Pezizomycotina</taxon>
        <taxon>Pezizomycetes</taxon>
        <taxon>Pezizales</taxon>
        <taxon>Tuberaceae</taxon>
        <taxon>Tuber</taxon>
    </lineage>
</organism>
<keyword evidence="1" id="KW-0862">Zinc</keyword>
<feature type="region of interest" description="Disordered" evidence="2">
    <location>
        <begin position="22"/>
        <end position="94"/>
    </location>
</feature>
<reference evidence="4 5" key="1">
    <citation type="submission" date="2017-04" db="EMBL/GenBank/DDBJ databases">
        <title>Draft genome sequence of Tuber borchii Vittad., a whitish edible truffle.</title>
        <authorList>
            <consortium name="DOE Joint Genome Institute"/>
            <person name="Murat C."/>
            <person name="Kuo A."/>
            <person name="Barry K.W."/>
            <person name="Clum A."/>
            <person name="Dockter R.B."/>
            <person name="Fauchery L."/>
            <person name="Iotti M."/>
            <person name="Kohler A."/>
            <person name="Labutti K."/>
            <person name="Lindquist E.A."/>
            <person name="Lipzen A."/>
            <person name="Ohm R.A."/>
            <person name="Wang M."/>
            <person name="Grigoriev I.V."/>
            <person name="Zambonelli A."/>
            <person name="Martin F.M."/>
        </authorList>
    </citation>
    <scope>NUCLEOTIDE SEQUENCE [LARGE SCALE GENOMIC DNA]</scope>
    <source>
        <strain evidence="4 5">Tbo3840</strain>
    </source>
</reference>
<evidence type="ECO:0000313" key="5">
    <source>
        <dbReference type="Proteomes" id="UP000244722"/>
    </source>
</evidence>
<dbReference type="GO" id="GO:0008270">
    <property type="term" value="F:zinc ion binding"/>
    <property type="evidence" value="ECO:0007669"/>
    <property type="project" value="UniProtKB-KW"/>
</dbReference>
<dbReference type="AlphaFoldDB" id="A0A2T6ZKP6"/>
<dbReference type="Proteomes" id="UP000244722">
    <property type="component" value="Unassembled WGS sequence"/>
</dbReference>
<feature type="domain" description="C2H2-type" evidence="3">
    <location>
        <begin position="111"/>
        <end position="136"/>
    </location>
</feature>